<dbReference type="PROSITE" id="PS00624">
    <property type="entry name" value="GMC_OXRED_2"/>
    <property type="match status" value="1"/>
</dbReference>
<dbReference type="Pfam" id="PF00732">
    <property type="entry name" value="GMC_oxred_N"/>
    <property type="match status" value="1"/>
</dbReference>
<dbReference type="SUPFAM" id="SSF51905">
    <property type="entry name" value="FAD/NAD(P)-binding domain"/>
    <property type="match status" value="1"/>
</dbReference>
<evidence type="ECO:0000256" key="6">
    <source>
        <dbReference type="RuleBase" id="RU003968"/>
    </source>
</evidence>
<dbReference type="InterPro" id="IPR012132">
    <property type="entry name" value="GMC_OxRdtase"/>
</dbReference>
<dbReference type="AlphaFoldDB" id="A0A091B2M8"/>
<dbReference type="GO" id="GO:0016614">
    <property type="term" value="F:oxidoreductase activity, acting on CH-OH group of donors"/>
    <property type="evidence" value="ECO:0007669"/>
    <property type="project" value="InterPro"/>
</dbReference>
<evidence type="ECO:0000256" key="7">
    <source>
        <dbReference type="SAM" id="MobiDB-lite"/>
    </source>
</evidence>
<dbReference type="InterPro" id="IPR007867">
    <property type="entry name" value="GMC_OxRtase_C"/>
</dbReference>
<dbReference type="PIRSF" id="PIRSF000137">
    <property type="entry name" value="Alcohol_oxidase"/>
    <property type="match status" value="1"/>
</dbReference>
<dbReference type="NCBIfam" id="NF002550">
    <property type="entry name" value="PRK02106.1"/>
    <property type="match status" value="1"/>
</dbReference>
<dbReference type="RefSeq" id="WP_043804023.1">
    <property type="nucleotide sequence ID" value="NZ_AVCH01000176.1"/>
</dbReference>
<dbReference type="InterPro" id="IPR000172">
    <property type="entry name" value="GMC_OxRdtase_N"/>
</dbReference>
<dbReference type="Gene3D" id="3.30.560.10">
    <property type="entry name" value="Glucose Oxidase, domain 3"/>
    <property type="match status" value="1"/>
</dbReference>
<feature type="binding site" evidence="5">
    <location>
        <position position="81"/>
    </location>
    <ligand>
        <name>FAD</name>
        <dbReference type="ChEBI" id="CHEBI:57692"/>
    </ligand>
</feature>
<name>A0A091B2M8_9GAMM</name>
<evidence type="ECO:0000313" key="11">
    <source>
        <dbReference type="Proteomes" id="UP000029392"/>
    </source>
</evidence>
<dbReference type="Gene3D" id="3.50.50.60">
    <property type="entry name" value="FAD/NAD(P)-binding domain"/>
    <property type="match status" value="1"/>
</dbReference>
<evidence type="ECO:0000313" key="10">
    <source>
        <dbReference type="EMBL" id="KFN45817.1"/>
    </source>
</evidence>
<proteinExistence type="inferred from homology"/>
<evidence type="ECO:0000259" key="8">
    <source>
        <dbReference type="PROSITE" id="PS00623"/>
    </source>
</evidence>
<accession>A0A091B2M8</accession>
<evidence type="ECO:0000256" key="1">
    <source>
        <dbReference type="ARBA" id="ARBA00001974"/>
    </source>
</evidence>
<gene>
    <name evidence="10" type="ORF">N790_09270</name>
</gene>
<dbReference type="Proteomes" id="UP000029392">
    <property type="component" value="Unassembled WGS sequence"/>
</dbReference>
<protein>
    <recommendedName>
        <fullName evidence="8 9">Glucose-methanol-choline oxidoreductase N-terminal domain-containing protein</fullName>
    </recommendedName>
</protein>
<dbReference type="PANTHER" id="PTHR11552:SF147">
    <property type="entry name" value="CHOLINE DEHYDROGENASE, MITOCHONDRIAL"/>
    <property type="match status" value="1"/>
</dbReference>
<dbReference type="EMBL" id="AVCH01000176">
    <property type="protein sequence ID" value="KFN45817.1"/>
    <property type="molecule type" value="Genomic_DNA"/>
</dbReference>
<evidence type="ECO:0000256" key="3">
    <source>
        <dbReference type="ARBA" id="ARBA00022630"/>
    </source>
</evidence>
<keyword evidence="3 6" id="KW-0285">Flavoprotein</keyword>
<feature type="domain" description="Glucose-methanol-choline oxidoreductase N-terminal" evidence="8">
    <location>
        <begin position="79"/>
        <end position="102"/>
    </location>
</feature>
<dbReference type="STRING" id="1384054.N790_09270"/>
<evidence type="ECO:0000256" key="2">
    <source>
        <dbReference type="ARBA" id="ARBA00010790"/>
    </source>
</evidence>
<feature type="region of interest" description="Disordered" evidence="7">
    <location>
        <begin position="128"/>
        <end position="147"/>
    </location>
</feature>
<dbReference type="PANTHER" id="PTHR11552">
    <property type="entry name" value="GLUCOSE-METHANOL-CHOLINE GMC OXIDOREDUCTASE"/>
    <property type="match status" value="1"/>
</dbReference>
<comment type="similarity">
    <text evidence="2 6">Belongs to the GMC oxidoreductase family.</text>
</comment>
<feature type="domain" description="Glucose-methanol-choline oxidoreductase N-terminal" evidence="9">
    <location>
        <begin position="252"/>
        <end position="266"/>
    </location>
</feature>
<dbReference type="PROSITE" id="PS00623">
    <property type="entry name" value="GMC_OXRED_1"/>
    <property type="match status" value="1"/>
</dbReference>
<dbReference type="SUPFAM" id="SSF54373">
    <property type="entry name" value="FAD-linked reductases, C-terminal domain"/>
    <property type="match status" value="1"/>
</dbReference>
<dbReference type="PATRIC" id="fig|1384054.3.peg.1968"/>
<keyword evidence="11" id="KW-1185">Reference proteome</keyword>
<dbReference type="OrthoDB" id="9785276at2"/>
<evidence type="ECO:0000259" key="9">
    <source>
        <dbReference type="PROSITE" id="PS00624"/>
    </source>
</evidence>
<organism evidence="10 11">
    <name type="scientific">Arenimonas malthae CC-JY-1</name>
    <dbReference type="NCBI Taxonomy" id="1384054"/>
    <lineage>
        <taxon>Bacteria</taxon>
        <taxon>Pseudomonadati</taxon>
        <taxon>Pseudomonadota</taxon>
        <taxon>Gammaproteobacteria</taxon>
        <taxon>Lysobacterales</taxon>
        <taxon>Lysobacteraceae</taxon>
        <taxon>Arenimonas</taxon>
    </lineage>
</organism>
<sequence>MYDYIIVGAGSAGCVLANRLSEDPDCRVLLLEAGPSDWHPFIHMPAGLAKLVGKKGVNWDYSTAPEPALDGRLLWWPRGKVLGGSSSINAMCYIRGHARDYDEWAAMGAEGWQWSNALPYFRRSEGNERGASELHGGDGPLGVSDPRHRNPLSEVFLQAAREAGHAASDDFNGARQDGFGWYQTTTRDGARSSSARAYLAPVRHRPNLKVVTHAAASRVTFDKGRATGVVYSVKGRGAFCEGASREVILCGGAINSPQLLMLSGIGPAAHLRQHGIGVVADLPGVGGNLHDHLDICTLQRCTQGLSYDRLSDAAVAFQYYLMGRRGPGSSNIAEAGGFLRSRLAEDERPDMQFHFVPAQLDDHGRNRLPGNGYTLHACGLRPRSRGRLSLVSASAADKPRIEAAYLSDPEGFDLQVMVEALRISREILAQPAFAPYRGEELFPGARVQEEADLVAFIRRKAESIYHPVGTCRMGDPKDAGTVVDPQLRVKGVDGLRVVDASVMPRLVGGNTNAPTMMIAERAADLIRGLAA</sequence>
<reference evidence="10 11" key="1">
    <citation type="submission" date="2013-09" db="EMBL/GenBank/DDBJ databases">
        <title>Genome sequencing of Arenimonas malthae.</title>
        <authorList>
            <person name="Chen F."/>
            <person name="Wang G."/>
        </authorList>
    </citation>
    <scope>NUCLEOTIDE SEQUENCE [LARGE SCALE GENOMIC DNA]</scope>
    <source>
        <strain evidence="10 11">CC-JY-1</strain>
    </source>
</reference>
<dbReference type="eggNOG" id="COG2303">
    <property type="taxonomic scope" value="Bacteria"/>
</dbReference>
<comment type="caution">
    <text evidence="10">The sequence shown here is derived from an EMBL/GenBank/DDBJ whole genome shotgun (WGS) entry which is preliminary data.</text>
</comment>
<evidence type="ECO:0000256" key="5">
    <source>
        <dbReference type="PIRSR" id="PIRSR000137-2"/>
    </source>
</evidence>
<evidence type="ECO:0000256" key="4">
    <source>
        <dbReference type="ARBA" id="ARBA00022827"/>
    </source>
</evidence>
<dbReference type="InterPro" id="IPR036188">
    <property type="entry name" value="FAD/NAD-bd_sf"/>
</dbReference>
<comment type="cofactor">
    <cofactor evidence="1 5">
        <name>FAD</name>
        <dbReference type="ChEBI" id="CHEBI:57692"/>
    </cofactor>
</comment>
<dbReference type="Pfam" id="PF05199">
    <property type="entry name" value="GMC_oxred_C"/>
    <property type="match status" value="1"/>
</dbReference>
<keyword evidence="4 5" id="KW-0274">FAD</keyword>
<dbReference type="GO" id="GO:0050660">
    <property type="term" value="F:flavin adenine dinucleotide binding"/>
    <property type="evidence" value="ECO:0007669"/>
    <property type="project" value="InterPro"/>
</dbReference>